<accession>A0A382YJJ4</accession>
<feature type="non-terminal residue" evidence="1">
    <location>
        <position position="263"/>
    </location>
</feature>
<gene>
    <name evidence="1" type="ORF">METZ01_LOCUS435879</name>
</gene>
<feature type="non-terminal residue" evidence="1">
    <location>
        <position position="1"/>
    </location>
</feature>
<evidence type="ECO:0008006" key="2">
    <source>
        <dbReference type="Google" id="ProtNLM"/>
    </source>
</evidence>
<dbReference type="Pfam" id="PF07676">
    <property type="entry name" value="PD40"/>
    <property type="match status" value="1"/>
</dbReference>
<name>A0A382YJJ4_9ZZZZ</name>
<evidence type="ECO:0000313" key="1">
    <source>
        <dbReference type="EMBL" id="SVD83025.1"/>
    </source>
</evidence>
<dbReference type="SUPFAM" id="SSF82171">
    <property type="entry name" value="DPP6 N-terminal domain-like"/>
    <property type="match status" value="1"/>
</dbReference>
<sequence length="263" mass="28938">DNAPLSFRRSYDPETSPVRSSLILGQTRSRRIGMRTELGLSKDGGRLAFNSYGETGGININLLELDSLDPVLVQDVNLSYDLGYFNCGGPSFSPDGEWILYVENSLLHRVRAGGSVPQEISDIESTFGAYWAEDNSIIYTNFRDGLLYKMTSAGRSPQLVEGQFSSNLIHSFPYPINSDGALIYTVHPNESVSLGDIYLLDASEGESTLLLEDGFNARYAPSGHIVFIRDGSLWAVPFDKDLLRIVGEEVPVVTGIETWADRG</sequence>
<organism evidence="1">
    <name type="scientific">marine metagenome</name>
    <dbReference type="NCBI Taxonomy" id="408172"/>
    <lineage>
        <taxon>unclassified sequences</taxon>
        <taxon>metagenomes</taxon>
        <taxon>ecological metagenomes</taxon>
    </lineage>
</organism>
<proteinExistence type="predicted"/>
<dbReference type="AlphaFoldDB" id="A0A382YJJ4"/>
<reference evidence="1" key="1">
    <citation type="submission" date="2018-05" db="EMBL/GenBank/DDBJ databases">
        <authorList>
            <person name="Lanie J.A."/>
            <person name="Ng W.-L."/>
            <person name="Kazmierczak K.M."/>
            <person name="Andrzejewski T.M."/>
            <person name="Davidsen T.M."/>
            <person name="Wayne K.J."/>
            <person name="Tettelin H."/>
            <person name="Glass J.I."/>
            <person name="Rusch D."/>
            <person name="Podicherti R."/>
            <person name="Tsui H.-C.T."/>
            <person name="Winkler M.E."/>
        </authorList>
    </citation>
    <scope>NUCLEOTIDE SEQUENCE</scope>
</reference>
<dbReference type="EMBL" id="UINC01176068">
    <property type="protein sequence ID" value="SVD83025.1"/>
    <property type="molecule type" value="Genomic_DNA"/>
</dbReference>
<dbReference type="Gene3D" id="2.120.10.30">
    <property type="entry name" value="TolB, C-terminal domain"/>
    <property type="match status" value="1"/>
</dbReference>
<dbReference type="InterPro" id="IPR011042">
    <property type="entry name" value="6-blade_b-propeller_TolB-like"/>
</dbReference>
<protein>
    <recommendedName>
        <fullName evidence="2">Dipeptidylpeptidase IV N-terminal domain-containing protein</fullName>
    </recommendedName>
</protein>
<dbReference type="InterPro" id="IPR011659">
    <property type="entry name" value="WD40"/>
</dbReference>